<dbReference type="EMBL" id="JARGYC010000065">
    <property type="protein sequence ID" value="MDF0602887.1"/>
    <property type="molecule type" value="Genomic_DNA"/>
</dbReference>
<protein>
    <submittedName>
        <fullName evidence="2">Periplasmic heavy metal sensor</fullName>
    </submittedName>
</protein>
<dbReference type="InterPro" id="IPR025961">
    <property type="entry name" value="Metal_resist"/>
</dbReference>
<evidence type="ECO:0000256" key="1">
    <source>
        <dbReference type="SAM" id="Phobius"/>
    </source>
</evidence>
<feature type="transmembrane region" description="Helical" evidence="1">
    <location>
        <begin position="14"/>
        <end position="38"/>
    </location>
</feature>
<keyword evidence="3" id="KW-1185">Reference proteome</keyword>
<organism evidence="2 3">
    <name type="scientific">Psychromarinibacter sediminicola</name>
    <dbReference type="NCBI Taxonomy" id="3033385"/>
    <lineage>
        <taxon>Bacteria</taxon>
        <taxon>Pseudomonadati</taxon>
        <taxon>Pseudomonadota</taxon>
        <taxon>Alphaproteobacteria</taxon>
        <taxon>Rhodobacterales</taxon>
        <taxon>Paracoccaceae</taxon>
        <taxon>Psychromarinibacter</taxon>
    </lineage>
</organism>
<keyword evidence="1" id="KW-1133">Transmembrane helix</keyword>
<accession>A0AAE3TA45</accession>
<evidence type="ECO:0000313" key="3">
    <source>
        <dbReference type="Proteomes" id="UP001220964"/>
    </source>
</evidence>
<dbReference type="AlphaFoldDB" id="A0AAE3TA45"/>
<sequence>MADGDTGTTRRRGIWRIVLIASLGLNLLIAGLVLGAVLHGPPDRDGRPELHDLGFGPFVSALPQADREALGEALKREEGSFRERRTALRREFQAFLAALRAEPYDHGAVERIVTSQQEEVFESQRLGRALLLERIAEMNGAQRADYAEALERGVRRWHRPPHRDRD</sequence>
<dbReference type="Proteomes" id="UP001220964">
    <property type="component" value="Unassembled WGS sequence"/>
</dbReference>
<reference evidence="2" key="1">
    <citation type="submission" date="2023-03" db="EMBL/GenBank/DDBJ databases">
        <title>Multiphase analysis and comparison of six strains from genera Psychromarinibacter, Lutimaribacter, and Maritimibacter, including a novel species: Psychromarinibacter sediminicola sp. nov.</title>
        <authorList>
            <person name="Wang Y.-H."/>
            <person name="Ye M.-Q."/>
            <person name="Du Z.-J."/>
        </authorList>
    </citation>
    <scope>NUCLEOTIDE SEQUENCE</scope>
    <source>
        <strain evidence="2">C21-152</strain>
    </source>
</reference>
<keyword evidence="1" id="KW-0472">Membrane</keyword>
<comment type="caution">
    <text evidence="2">The sequence shown here is derived from an EMBL/GenBank/DDBJ whole genome shotgun (WGS) entry which is preliminary data.</text>
</comment>
<dbReference type="Pfam" id="PF13801">
    <property type="entry name" value="Metal_resist"/>
    <property type="match status" value="1"/>
</dbReference>
<evidence type="ECO:0000313" key="2">
    <source>
        <dbReference type="EMBL" id="MDF0602887.1"/>
    </source>
</evidence>
<proteinExistence type="predicted"/>
<dbReference type="RefSeq" id="WP_275569012.1">
    <property type="nucleotide sequence ID" value="NZ_JARGYC010000065.1"/>
</dbReference>
<keyword evidence="1" id="KW-0812">Transmembrane</keyword>
<gene>
    <name evidence="2" type="ORF">P1J78_19265</name>
</gene>
<name>A0AAE3TA45_9RHOB</name>